<comment type="caution">
    <text evidence="3">The sequence shown here is derived from an EMBL/GenBank/DDBJ whole genome shotgun (WGS) entry which is preliminary data.</text>
</comment>
<evidence type="ECO:0000313" key="3">
    <source>
        <dbReference type="EMBL" id="HJC06889.1"/>
    </source>
</evidence>
<feature type="domain" description="DUF4132" evidence="2">
    <location>
        <begin position="905"/>
        <end position="1089"/>
    </location>
</feature>
<gene>
    <name evidence="3" type="ORF">H9704_12180</name>
</gene>
<name>A0A9D2N2F5_9FIRM</name>
<dbReference type="Proteomes" id="UP000823910">
    <property type="component" value="Unassembled WGS sequence"/>
</dbReference>
<dbReference type="EMBL" id="DWWT01000065">
    <property type="protein sequence ID" value="HJC06889.1"/>
    <property type="molecule type" value="Genomic_DNA"/>
</dbReference>
<proteinExistence type="predicted"/>
<protein>
    <submittedName>
        <fullName evidence="3">DUF4132 domain-containing protein</fullName>
    </submittedName>
</protein>
<dbReference type="Pfam" id="PF13569">
    <property type="entry name" value="DUF4132"/>
    <property type="match status" value="1"/>
</dbReference>
<accession>A0A9D2N2F5</accession>
<feature type="coiled-coil region" evidence="1">
    <location>
        <begin position="916"/>
        <end position="943"/>
    </location>
</feature>
<sequence>MNLNEERNYQKLMDALDAMGLDGENRRIAEEYFQPGSQENTEILSRIKRQDFYKLPEEARIKCADYVEHLKKRGRGEDLARYVRFAAAAGGSTACYVLTRYAYSSWSINGLLEYMTPAQSMAAQAELTVWNVHALTWTNLRELQKEIAQNPQTALEAMELCCNQYDNAKVLLAALYLYKRKPQKENKGFLKGLFGTAGKTNTSGGEKVTEFLVNNLAESLPGVCRPPIAGEDEKILGDYVRLGRPYGTFPQEVSEALRGKQAPPYLLTLLSGCAFLAEAHSPCLLAFLQVMSALDPGGTLGACRQMGEADWFQEHLPLLEKILPVGEPFLVEWYAKNRIAGGLRRMAARCPEIVMEEALKPSTATEEYQFIQSQVRQANPALYKKMASEGSGQYREKLLNELTQNSAFVNGRDAAKRYLAGEAPVDTLYPYVNSWRGGYGYYSRGFELLKSLQGKEGRLYERALVLEALRMSGAFFTYQFLPRNKDSLQMKEKTEELVKILEDEGVSVQYMADAMDGIYSAIYMEKDKNHFLDAAVGALARRFTAHRDEFFTALKNSTSVGRDICLRVLDVYWQEEKEGILACAQDSSKQVRATLALICAGHREWEPEMRAFLSSKKSQERELAVRVMKAWGAENYQEALKKALETEKSKGVRELLLTCVEGAQASAGENGASGLSAGSGPAGGDALAAQILKGGKKRKVSWVFETPFSQIHKKDGSLAGEDYLAAVLVSYADMSAAGMSTEAKVLAGDLDERELHRYMAELFDKWLGSGAEAKKKWVLCAASIHGGEEIVPAFKKQIQEWPQHARGAMAAEAVKALALNGSAQALLLVDQISRKFKFRQVKAAAAQALDFAAASLGISREELEDTIVPTLGFGENMERIFDYGSRQFAVYLTPALELEIQDGEGKRLKNMPAPGKRDEEEKAAAAYEEFKQLKKQLKTVAANQKLRLEQALTSERLWKAGQWKELFVKNPVMHQFAIGLIWGIYTDGALGDTFRYMEDGSFNTVDEEEFDFPDEGMVGLVHPIELSEEALAAWKEQLADYEVTQPISQLERPMYRVAETEKGTKELTRFGGMLINGLSLSGKLLGMGWYRGSVQDAGVYSTFYREDGEIGIELEFSGSYVGDENEEVTVYGAAFYKAGTVERGSYVYDTIKAENQYALDAVPARYFSEMVLQLSQATAASKERLEYPACKN</sequence>
<evidence type="ECO:0000256" key="1">
    <source>
        <dbReference type="SAM" id="Coils"/>
    </source>
</evidence>
<reference evidence="3" key="2">
    <citation type="submission" date="2021-04" db="EMBL/GenBank/DDBJ databases">
        <authorList>
            <person name="Gilroy R."/>
        </authorList>
    </citation>
    <scope>NUCLEOTIDE SEQUENCE</scope>
    <source>
        <strain evidence="3">CHK180-15479</strain>
    </source>
</reference>
<evidence type="ECO:0000313" key="4">
    <source>
        <dbReference type="Proteomes" id="UP000823910"/>
    </source>
</evidence>
<dbReference type="AlphaFoldDB" id="A0A9D2N2F5"/>
<evidence type="ECO:0000259" key="2">
    <source>
        <dbReference type="Pfam" id="PF13569"/>
    </source>
</evidence>
<organism evidence="3 4">
    <name type="scientific">Candidatus Enterocloster excrementipullorum</name>
    <dbReference type="NCBI Taxonomy" id="2838559"/>
    <lineage>
        <taxon>Bacteria</taxon>
        <taxon>Bacillati</taxon>
        <taxon>Bacillota</taxon>
        <taxon>Clostridia</taxon>
        <taxon>Lachnospirales</taxon>
        <taxon>Lachnospiraceae</taxon>
        <taxon>Enterocloster</taxon>
    </lineage>
</organism>
<reference evidence="3" key="1">
    <citation type="journal article" date="2021" name="PeerJ">
        <title>Extensive microbial diversity within the chicken gut microbiome revealed by metagenomics and culture.</title>
        <authorList>
            <person name="Gilroy R."/>
            <person name="Ravi A."/>
            <person name="Getino M."/>
            <person name="Pursley I."/>
            <person name="Horton D.L."/>
            <person name="Alikhan N.F."/>
            <person name="Baker D."/>
            <person name="Gharbi K."/>
            <person name="Hall N."/>
            <person name="Watson M."/>
            <person name="Adriaenssens E.M."/>
            <person name="Foster-Nyarko E."/>
            <person name="Jarju S."/>
            <person name="Secka A."/>
            <person name="Antonio M."/>
            <person name="Oren A."/>
            <person name="Chaudhuri R.R."/>
            <person name="La Ragione R."/>
            <person name="Hildebrand F."/>
            <person name="Pallen M.J."/>
        </authorList>
    </citation>
    <scope>NUCLEOTIDE SEQUENCE</scope>
    <source>
        <strain evidence="3">CHK180-15479</strain>
    </source>
</reference>
<dbReference type="InterPro" id="IPR025406">
    <property type="entry name" value="DUF4132"/>
</dbReference>
<keyword evidence="1" id="KW-0175">Coiled coil</keyword>